<dbReference type="InterPro" id="IPR019442">
    <property type="entry name" value="THADA/TRM732_DUF2428"/>
</dbReference>
<dbReference type="InterPro" id="IPR056842">
    <property type="entry name" value="THADA-like_TPR_C"/>
</dbReference>
<dbReference type="GO" id="GO:0005829">
    <property type="term" value="C:cytosol"/>
    <property type="evidence" value="ECO:0007669"/>
    <property type="project" value="TreeGrafter"/>
</dbReference>
<dbReference type="OrthoDB" id="73997at2759"/>
<dbReference type="Pfam" id="PF26523">
    <property type="entry name" value="Trm732_C"/>
    <property type="match status" value="1"/>
</dbReference>
<dbReference type="KEGG" id="kaf:KAFR_0B03780"/>
<dbReference type="Proteomes" id="UP000005220">
    <property type="component" value="Chromosome 2"/>
</dbReference>
<dbReference type="InParanoid" id="H2AQM4"/>
<accession>H2AQM4</accession>
<reference evidence="6 7" key="1">
    <citation type="journal article" date="2011" name="Proc. Natl. Acad. Sci. U.S.A.">
        <title>Evolutionary erosion of yeast sex chromosomes by mating-type switching accidents.</title>
        <authorList>
            <person name="Gordon J.L."/>
            <person name="Armisen D."/>
            <person name="Proux-Wera E."/>
            <person name="Oheigeartaigh S.S."/>
            <person name="Byrne K.P."/>
            <person name="Wolfe K.H."/>
        </authorList>
    </citation>
    <scope>NUCLEOTIDE SEQUENCE [LARGE SCALE GENOMIC DNA]</scope>
    <source>
        <strain evidence="7">ATCC 22294 / BCRC 22015 / CBS 2517 / CECT 1963 / NBRC 1671 / NRRL Y-8276</strain>
    </source>
</reference>
<dbReference type="InterPro" id="IPR051954">
    <property type="entry name" value="tRNA_methyltransferase_THADA"/>
</dbReference>
<evidence type="ECO:0000313" key="6">
    <source>
        <dbReference type="EMBL" id="CCF56674.1"/>
    </source>
</evidence>
<dbReference type="Pfam" id="PF10350">
    <property type="entry name" value="DUF2428"/>
    <property type="match status" value="1"/>
</dbReference>
<proteinExistence type="inferred from homology"/>
<dbReference type="Pfam" id="PF25150">
    <property type="entry name" value="TPR_Trm732"/>
    <property type="match status" value="1"/>
</dbReference>
<dbReference type="InterPro" id="IPR011989">
    <property type="entry name" value="ARM-like"/>
</dbReference>
<dbReference type="EMBL" id="HE650822">
    <property type="protein sequence ID" value="CCF56674.1"/>
    <property type="molecule type" value="Genomic_DNA"/>
</dbReference>
<dbReference type="Gene3D" id="1.25.10.10">
    <property type="entry name" value="Leucine-rich Repeat Variant"/>
    <property type="match status" value="1"/>
</dbReference>
<dbReference type="eggNOG" id="KOG1810">
    <property type="taxonomic scope" value="Eukaryota"/>
</dbReference>
<gene>
    <name evidence="6" type="primary">KAFR0B03780</name>
    <name evidence="6" type="ORF">KAFR_0B03780</name>
</gene>
<dbReference type="RefSeq" id="XP_003955809.1">
    <property type="nucleotide sequence ID" value="XM_003955760.1"/>
</dbReference>
<evidence type="ECO:0000256" key="2">
    <source>
        <dbReference type="ARBA" id="ARBA00022694"/>
    </source>
</evidence>
<dbReference type="HOGENOM" id="CLU_001011_2_0_1"/>
<evidence type="ECO:0000313" key="7">
    <source>
        <dbReference type="Proteomes" id="UP000005220"/>
    </source>
</evidence>
<feature type="domain" description="tRNA (32-2'-O)-methyltransferase regulator THADA-like TPR repeats region" evidence="4">
    <location>
        <begin position="233"/>
        <end position="500"/>
    </location>
</feature>
<dbReference type="GeneID" id="13883134"/>
<evidence type="ECO:0000259" key="3">
    <source>
        <dbReference type="Pfam" id="PF10350"/>
    </source>
</evidence>
<evidence type="ECO:0000256" key="1">
    <source>
        <dbReference type="ARBA" id="ARBA00010409"/>
    </source>
</evidence>
<dbReference type="GO" id="GO:0002130">
    <property type="term" value="P:wobble position ribose methylation"/>
    <property type="evidence" value="ECO:0007669"/>
    <property type="project" value="EnsemblFungi"/>
</dbReference>
<feature type="domain" description="DUF2428" evidence="3">
    <location>
        <begin position="611"/>
        <end position="836"/>
    </location>
</feature>
<dbReference type="InterPro" id="IPR016024">
    <property type="entry name" value="ARM-type_fold"/>
</dbReference>
<protein>
    <submittedName>
        <fullName evidence="6">Uncharacterized protein</fullName>
    </submittedName>
</protein>
<dbReference type="SUPFAM" id="SSF48371">
    <property type="entry name" value="ARM repeat"/>
    <property type="match status" value="1"/>
</dbReference>
<sequence>MSEDLGGNISQIKKFLLENNPSKFSKKNSDDEVDGIYATFRESFPKLLFPLRQNNSELSDSSRLMIIDSLSIWFLRSHQILQNKKLRSEKYSADIEKLLIDETNNFLFQYIIDFSSGSSVAMLNALKGLLENLLHLLKMMYDEDQYKSFFMQWINQILDLPSNLRVQYNLITALSNDFDLFYILENKTDFIKTSLSMMSSESLSNPVGKCLVALLINIYAKKYENNTTNITEWLNIWCDDTVTYLRNGKFTKPIKLYLLTPLFKYLPKDVFTRFIQKSNFNDDPNLLLSVLKIGQDLAIEEEPFDPKVNLLPSDMVEELLQDDTHKLQMFELLAYSNKKSKTIPTYVLDTIRNNLGIFFVDVEIETRNYFASSFKHFILRLRDSAYAIDRDAKKLEKAGKFPDELLGKLELIEQYKSFLKWLLKFLKSQLIVDIQYQRISLSFSIIQTLIESGLDDSVPESFLHLQYKRPYPFSISILNDATFFRLLLDNLSSTFSDIRKFANQFLLMGIATPSSNGLFSTINREKLAVIAQENLNVYQNSEIGASIELFLFSISDDKASFIEHRLTQLSIRIDKTTENPVQYLNNGISSSLTSLSMLLESYENTTDFLHIISDSLDLITGTWDVVSEIMCHDASDSLLPMRYINSGIPDQLFTSYAFRSIKESSSLLHVLLQKYPLSHDQLTYIGDLLIVQLLNIRHSGAFQAVLPSFRTCCIRCGKETPAQLNIWLNKILDSLEVKTQHMTRRSGGLPFLVTNILCALPDKNKLELQYVMRHLLRLASSSSGLEYHDNKDAPQITAFNCIKAIFIESKLSNACTEYVTEALALSFKYFTSEIWALRNCSLMLFTSLKNRIFGKANKTLSARVFFSKYIGLKETLLRMLQDSVLSVNETSGVESLFLVLSILLSLKPSSGHDDLSPFLYYIKKCLSDKSWKVRDMAARTLASIVYDHHSELMDLTSKCNISDQNGLHGNLLAILYLISDPEHMLTKERVILLEAMTERLPELLYKNRCFTTVKAYLDVFETLLMQDKAKENSSTLRVLLPFLGNYFLYHSETGSINGAKQLCMAKVYKLLLTYESAENKKYLYELGLISHFYEVKTVALKFFTEDIDNDISTNDTLRDKIIAIVDDKTSPPDTKFLSVKALQMTRNDDASLDILYDMILSKSSSDAIKLAAIESFGKSFNLDKMPLLLKFIQPYLRDDASEEFRLAALNCLIGVSEVCKDATVLLFLFKMLSDDDHSLRCSVADFINQELIGEKHSKLSRSPVITSVLFRNYFVDAFKEEDIFDPIFNTLKTFFKDVDIYSETINQDSFLLFEAEKNNQYRNDIEQHEHFVKILTALPMKPFQLESIFELITEQSNALIAYLEDNNYEDEPLGWLSNPDVLARFVLLRILIEKFVPSRLESFGQLLHKHRVHEIVFDFIPIYT</sequence>
<name>H2AQM4_KAZAF</name>
<dbReference type="FunCoup" id="H2AQM4">
    <property type="interactions" value="42"/>
</dbReference>
<dbReference type="STRING" id="1071382.H2AQM4"/>
<dbReference type="Pfam" id="PF25151">
    <property type="entry name" value="TPR_Trm732_C"/>
    <property type="match status" value="1"/>
</dbReference>
<dbReference type="InterPro" id="IPR056843">
    <property type="entry name" value="THADA-like_TPR"/>
</dbReference>
<dbReference type="PANTHER" id="PTHR14387">
    <property type="entry name" value="THADA/DEATH RECEPTOR INTERACTING PROTEIN"/>
    <property type="match status" value="1"/>
</dbReference>
<organism evidence="6 7">
    <name type="scientific">Kazachstania africana (strain ATCC 22294 / BCRC 22015 / CBS 2517 / CECT 1963 / NBRC 1671 / NRRL Y-8276)</name>
    <name type="common">Yeast</name>
    <name type="synonym">Kluyveromyces africanus</name>
    <dbReference type="NCBI Taxonomy" id="1071382"/>
    <lineage>
        <taxon>Eukaryota</taxon>
        <taxon>Fungi</taxon>
        <taxon>Dikarya</taxon>
        <taxon>Ascomycota</taxon>
        <taxon>Saccharomycotina</taxon>
        <taxon>Saccharomycetes</taxon>
        <taxon>Saccharomycetales</taxon>
        <taxon>Saccharomycetaceae</taxon>
        <taxon>Kazachstania</taxon>
    </lineage>
</organism>
<feature type="domain" description="tRNA (32-2'-O)-methyltransferase regulator THADA-like C-terminal TPR repeats region" evidence="5">
    <location>
        <begin position="838"/>
        <end position="977"/>
    </location>
</feature>
<comment type="similarity">
    <text evidence="1">Belongs to the THADA family.</text>
</comment>
<evidence type="ECO:0000259" key="5">
    <source>
        <dbReference type="Pfam" id="PF25151"/>
    </source>
</evidence>
<evidence type="ECO:0000259" key="4">
    <source>
        <dbReference type="Pfam" id="PF25150"/>
    </source>
</evidence>
<keyword evidence="7" id="KW-1185">Reference proteome</keyword>
<keyword evidence="2" id="KW-0819">tRNA processing</keyword>
<dbReference type="PANTHER" id="PTHR14387:SF0">
    <property type="entry name" value="DUF2428 DOMAIN-CONTAINING PROTEIN"/>
    <property type="match status" value="1"/>
</dbReference>